<sequence length="318" mass="33483">MRLLRSLFTSPFGRAVLGCLILAGWASFSAGILDGPVARDLRTSAVYAAPGVELDEAAAERIIGNRRVTVAFLEPGADLRSGCDGVRRAADGTVALMISRNGAEFDTYGCALLPGADDENFGRAAVAETVIGSGIDPFVDQPLEAMKLIAINYDGLVKAGTVPDGARTISPSLPRYLIAGAALLAVVAGSSLMYVTAYRAGRSTAVRRAERDTLDDARIELSAAAGVLAQQIIALDGKYSLVTTRTGRRGARMSRRTAAVRREFAQRYRQVASDYTELLGEITKTDAGSGQDVGSLTARVEALSARCRALGRLRLGAG</sequence>
<reference evidence="1 2" key="1">
    <citation type="submission" date="2017-07" db="EMBL/GenBank/DDBJ databases">
        <title>Complete genome sequence of Actinoalloteichus hoggarensis DSM 45943, type strain of Actinoalloteichus hoggarensis.</title>
        <authorList>
            <person name="Ruckert C."/>
            <person name="Nouioui I."/>
            <person name="Willmese J."/>
            <person name="van Wezel G."/>
            <person name="Klenk H.-P."/>
            <person name="Kalinowski J."/>
            <person name="Zotchev S.B."/>
        </authorList>
    </citation>
    <scope>NUCLEOTIDE SEQUENCE [LARGE SCALE GENOMIC DNA]</scope>
    <source>
        <strain evidence="1 2">DSM 45943</strain>
    </source>
</reference>
<evidence type="ECO:0000313" key="2">
    <source>
        <dbReference type="Proteomes" id="UP000204221"/>
    </source>
</evidence>
<gene>
    <name evidence="1" type="ORF">AHOG_13545</name>
</gene>
<dbReference type="OrthoDB" id="3372801at2"/>
<keyword evidence="2" id="KW-1185">Reference proteome</keyword>
<name>A0A221W3C5_9PSEU</name>
<dbReference type="RefSeq" id="WP_157736806.1">
    <property type="nucleotide sequence ID" value="NZ_CP022521.1"/>
</dbReference>
<accession>A0A221W3C5</accession>
<dbReference type="KEGG" id="ahg:AHOG_13545"/>
<organism evidence="1 2">
    <name type="scientific">Actinoalloteichus hoggarensis</name>
    <dbReference type="NCBI Taxonomy" id="1470176"/>
    <lineage>
        <taxon>Bacteria</taxon>
        <taxon>Bacillati</taxon>
        <taxon>Actinomycetota</taxon>
        <taxon>Actinomycetes</taxon>
        <taxon>Pseudonocardiales</taxon>
        <taxon>Pseudonocardiaceae</taxon>
        <taxon>Actinoalloteichus</taxon>
    </lineage>
</organism>
<proteinExistence type="predicted"/>
<dbReference type="EMBL" id="CP022521">
    <property type="protein sequence ID" value="ASO20352.1"/>
    <property type="molecule type" value="Genomic_DNA"/>
</dbReference>
<dbReference type="AlphaFoldDB" id="A0A221W3C5"/>
<dbReference type="Proteomes" id="UP000204221">
    <property type="component" value="Chromosome"/>
</dbReference>
<protein>
    <submittedName>
        <fullName evidence="1">Uncharacterized protein</fullName>
    </submittedName>
</protein>
<evidence type="ECO:0000313" key="1">
    <source>
        <dbReference type="EMBL" id="ASO20352.1"/>
    </source>
</evidence>